<keyword evidence="2" id="KW-0813">Transport</keyword>
<evidence type="ECO:0000313" key="9">
    <source>
        <dbReference type="EMBL" id="CAG2153410.1"/>
    </source>
</evidence>
<dbReference type="InterPro" id="IPR027417">
    <property type="entry name" value="P-loop_NTPase"/>
</dbReference>
<keyword evidence="5" id="KW-0547">Nucleotide-binding</keyword>
<accession>A0ABM8TLJ0</accession>
<dbReference type="PROSITE" id="PS50893">
    <property type="entry name" value="ABC_TRANSPORTER_2"/>
    <property type="match status" value="1"/>
</dbReference>
<keyword evidence="10" id="KW-1185">Reference proteome</keyword>
<protein>
    <submittedName>
        <fullName evidence="9">High-affinity branched-chain amino acid transport ATP-binding protein LivF</fullName>
    </submittedName>
</protein>
<dbReference type="InterPro" id="IPR052156">
    <property type="entry name" value="BCAA_Transport_ATP-bd_LivF"/>
</dbReference>
<keyword evidence="3" id="KW-1003">Cell membrane</keyword>
<dbReference type="PANTHER" id="PTHR43820">
    <property type="entry name" value="HIGH-AFFINITY BRANCHED-CHAIN AMINO ACID TRANSPORT ATP-BINDING PROTEIN LIVF"/>
    <property type="match status" value="1"/>
</dbReference>
<dbReference type="SUPFAM" id="SSF52540">
    <property type="entry name" value="P-loop containing nucleoside triphosphate hydrolases"/>
    <property type="match status" value="1"/>
</dbReference>
<dbReference type="EMBL" id="CAJPVI010000028">
    <property type="protein sequence ID" value="CAG2153410.1"/>
    <property type="molecule type" value="Genomic_DNA"/>
</dbReference>
<dbReference type="SMART" id="SM00382">
    <property type="entry name" value="AAA"/>
    <property type="match status" value="1"/>
</dbReference>
<dbReference type="GO" id="GO:0005524">
    <property type="term" value="F:ATP binding"/>
    <property type="evidence" value="ECO:0007669"/>
    <property type="project" value="UniProtKB-KW"/>
</dbReference>
<reference evidence="9 10" key="1">
    <citation type="submission" date="2021-03" db="EMBL/GenBank/DDBJ databases">
        <authorList>
            <person name="Peeters C."/>
        </authorList>
    </citation>
    <scope>NUCLEOTIDE SEQUENCE [LARGE SCALE GENOMIC DNA]</scope>
    <source>
        <strain evidence="9 10">LMG 26411</strain>
    </source>
</reference>
<comment type="similarity">
    <text evidence="1">Belongs to the ABC transporter superfamily.</text>
</comment>
<organism evidence="9 10">
    <name type="scientific">Cupriavidus numazuensis</name>
    <dbReference type="NCBI Taxonomy" id="221992"/>
    <lineage>
        <taxon>Bacteria</taxon>
        <taxon>Pseudomonadati</taxon>
        <taxon>Pseudomonadota</taxon>
        <taxon>Betaproteobacteria</taxon>
        <taxon>Burkholderiales</taxon>
        <taxon>Burkholderiaceae</taxon>
        <taxon>Cupriavidus</taxon>
    </lineage>
</organism>
<dbReference type="Gene3D" id="3.40.50.300">
    <property type="entry name" value="P-loop containing nucleotide triphosphate hydrolases"/>
    <property type="match status" value="1"/>
</dbReference>
<dbReference type="InterPro" id="IPR003593">
    <property type="entry name" value="AAA+_ATPase"/>
</dbReference>
<evidence type="ECO:0000256" key="1">
    <source>
        <dbReference type="ARBA" id="ARBA00005417"/>
    </source>
</evidence>
<evidence type="ECO:0000256" key="5">
    <source>
        <dbReference type="ARBA" id="ARBA00022741"/>
    </source>
</evidence>
<keyword evidence="4" id="KW-0997">Cell inner membrane</keyword>
<keyword evidence="6 9" id="KW-0067">ATP-binding</keyword>
<evidence type="ECO:0000256" key="4">
    <source>
        <dbReference type="ARBA" id="ARBA00022519"/>
    </source>
</evidence>
<comment type="caution">
    <text evidence="9">The sequence shown here is derived from an EMBL/GenBank/DDBJ whole genome shotgun (WGS) entry which is preliminary data.</text>
</comment>
<name>A0ABM8TLJ0_9BURK</name>
<dbReference type="InterPro" id="IPR017871">
    <property type="entry name" value="ABC_transporter-like_CS"/>
</dbReference>
<gene>
    <name evidence="9" type="primary">livF_18</name>
    <name evidence="9" type="ORF">LMG26411_04407</name>
</gene>
<keyword evidence="4" id="KW-0472">Membrane</keyword>
<proteinExistence type="inferred from homology"/>
<dbReference type="RefSeq" id="WP_211955383.1">
    <property type="nucleotide sequence ID" value="NZ_CAJPVI010000028.1"/>
</dbReference>
<keyword evidence="7" id="KW-0029">Amino-acid transport</keyword>
<evidence type="ECO:0000313" key="10">
    <source>
        <dbReference type="Proteomes" id="UP000672657"/>
    </source>
</evidence>
<evidence type="ECO:0000256" key="2">
    <source>
        <dbReference type="ARBA" id="ARBA00022448"/>
    </source>
</evidence>
<evidence type="ECO:0000259" key="8">
    <source>
        <dbReference type="PROSITE" id="PS50893"/>
    </source>
</evidence>
<feature type="domain" description="ABC transporter" evidence="8">
    <location>
        <begin position="4"/>
        <end position="232"/>
    </location>
</feature>
<dbReference type="Pfam" id="PF00005">
    <property type="entry name" value="ABC_tran"/>
    <property type="match status" value="1"/>
</dbReference>
<dbReference type="PANTHER" id="PTHR43820:SF5">
    <property type="entry name" value="HIGH-AFFINITY BRANCHED-CHAIN AMINO ACID TRANSPORT ATP-BINDING PROTEIN"/>
    <property type="match status" value="1"/>
</dbReference>
<evidence type="ECO:0000256" key="3">
    <source>
        <dbReference type="ARBA" id="ARBA00022475"/>
    </source>
</evidence>
<evidence type="ECO:0000256" key="6">
    <source>
        <dbReference type="ARBA" id="ARBA00022840"/>
    </source>
</evidence>
<evidence type="ECO:0000256" key="7">
    <source>
        <dbReference type="ARBA" id="ARBA00022970"/>
    </source>
</evidence>
<dbReference type="Proteomes" id="UP000672657">
    <property type="component" value="Unassembled WGS sequence"/>
</dbReference>
<dbReference type="InterPro" id="IPR003439">
    <property type="entry name" value="ABC_transporter-like_ATP-bd"/>
</dbReference>
<dbReference type="PROSITE" id="PS00211">
    <property type="entry name" value="ABC_TRANSPORTER_1"/>
    <property type="match status" value="1"/>
</dbReference>
<sequence length="232" mass="24917">MSFITVNDLEAGYGKALIIRNVDIEIDAGETVAVIGRNGAGKSTLINSFFGGTRIFGGRIQVAGTNLQGRPGYLAPSLGVTLVPQGRMILSHLSVQENLLLGAASRRPGDWGLSAVYRLFPILLERRNHSGTALSGGQQQMLAIGRALMGNPAVLMLDEPTEGLSPVLVDELATVIQQINDTGVGVLIVEQHLNLVKRVAQRFLVMSKGEIIDRGRTSEIEEPKHQSSVSFH</sequence>
<dbReference type="CDD" id="cd03224">
    <property type="entry name" value="ABC_TM1139_LivF_branched"/>
    <property type="match status" value="1"/>
</dbReference>